<dbReference type="InterPro" id="IPR013563">
    <property type="entry name" value="Oligopep_ABC_C"/>
</dbReference>
<evidence type="ECO:0000259" key="5">
    <source>
        <dbReference type="PROSITE" id="PS50893"/>
    </source>
</evidence>
<comment type="similarity">
    <text evidence="1">Belongs to the ABC transporter superfamily.</text>
</comment>
<dbReference type="InterPro" id="IPR003593">
    <property type="entry name" value="AAA+_ATPase"/>
</dbReference>
<evidence type="ECO:0000256" key="1">
    <source>
        <dbReference type="ARBA" id="ARBA00005417"/>
    </source>
</evidence>
<dbReference type="GO" id="GO:0055085">
    <property type="term" value="P:transmembrane transport"/>
    <property type="evidence" value="ECO:0007669"/>
    <property type="project" value="UniProtKB-ARBA"/>
</dbReference>
<dbReference type="Gene3D" id="3.40.50.300">
    <property type="entry name" value="P-loop containing nucleotide triphosphate hydrolases"/>
    <property type="match status" value="1"/>
</dbReference>
<keyword evidence="2" id="KW-0813">Transport</keyword>
<dbReference type="InterPro" id="IPR017871">
    <property type="entry name" value="ABC_transporter-like_CS"/>
</dbReference>
<keyword evidence="3" id="KW-0547">Nucleotide-binding</keyword>
<dbReference type="PANTHER" id="PTHR43776:SF7">
    <property type="entry name" value="D,D-DIPEPTIDE TRANSPORT ATP-BINDING PROTEIN DDPF-RELATED"/>
    <property type="match status" value="1"/>
</dbReference>
<reference evidence="6" key="1">
    <citation type="journal article" date="2021" name="PeerJ">
        <title>Extensive microbial diversity within the chicken gut microbiome revealed by metagenomics and culture.</title>
        <authorList>
            <person name="Gilroy R."/>
            <person name="Ravi A."/>
            <person name="Getino M."/>
            <person name="Pursley I."/>
            <person name="Horton D.L."/>
            <person name="Alikhan N.F."/>
            <person name="Baker D."/>
            <person name="Gharbi K."/>
            <person name="Hall N."/>
            <person name="Watson M."/>
            <person name="Adriaenssens E.M."/>
            <person name="Foster-Nyarko E."/>
            <person name="Jarju S."/>
            <person name="Secka A."/>
            <person name="Antonio M."/>
            <person name="Oren A."/>
            <person name="Chaudhuri R.R."/>
            <person name="La Ragione R."/>
            <person name="Hildebrand F."/>
            <person name="Pallen M.J."/>
        </authorList>
    </citation>
    <scope>NUCLEOTIDE SEQUENCE</scope>
    <source>
        <strain evidence="6">CHK188-4685</strain>
    </source>
</reference>
<sequence>MSEEKKVLLEVKNLKKYFTVETDFFGKPKAVLKAVDDVSFKIYEGEALGLVGESGCGKSTIGKMLVDLYKPTDGQIIYKGTDLTKLSHKERRKYCKDIQLIFQDPYASLNPRMTVGDIIAEPIRINHLLPENQIEDRVTYLLNCVGLANHQRNRYPHEFSGGQRQRVGIARALAVQPKLIVCDEPVSALDVSIQAQVLNLLDDLKEEFGLTYLFIAHGLNVVKHISDRVGVMYLGKLMEVASKKEIYDDPLNPYTQALLSAIPSTDVLHKKERIILSGDVPTPINPPKGCRFCSRCFKKMGEVCDEQIPELHDVGGGHLVACHLYDGKSV</sequence>
<dbReference type="NCBIfam" id="NF008453">
    <property type="entry name" value="PRK11308.1"/>
    <property type="match status" value="1"/>
</dbReference>
<dbReference type="AlphaFoldDB" id="A0A9D2L874"/>
<dbReference type="SUPFAM" id="SSF52540">
    <property type="entry name" value="P-loop containing nucleoside triphosphate hydrolases"/>
    <property type="match status" value="1"/>
</dbReference>
<dbReference type="InterPro" id="IPR050319">
    <property type="entry name" value="ABC_transp_ATP-bind"/>
</dbReference>
<evidence type="ECO:0000256" key="3">
    <source>
        <dbReference type="ARBA" id="ARBA00022741"/>
    </source>
</evidence>
<gene>
    <name evidence="6" type="ORF">H9716_08035</name>
</gene>
<dbReference type="SMART" id="SM00382">
    <property type="entry name" value="AAA"/>
    <property type="match status" value="1"/>
</dbReference>
<feature type="domain" description="ABC transporter" evidence="5">
    <location>
        <begin position="9"/>
        <end position="259"/>
    </location>
</feature>
<evidence type="ECO:0000313" key="6">
    <source>
        <dbReference type="EMBL" id="HJB07798.1"/>
    </source>
</evidence>
<dbReference type="PROSITE" id="PS50893">
    <property type="entry name" value="ABC_TRANSPORTER_2"/>
    <property type="match status" value="1"/>
</dbReference>
<evidence type="ECO:0000256" key="4">
    <source>
        <dbReference type="ARBA" id="ARBA00022840"/>
    </source>
</evidence>
<organism evidence="6 7">
    <name type="scientific">Candidatus Enterocloster faecavium</name>
    <dbReference type="NCBI Taxonomy" id="2838560"/>
    <lineage>
        <taxon>Bacteria</taxon>
        <taxon>Bacillati</taxon>
        <taxon>Bacillota</taxon>
        <taxon>Clostridia</taxon>
        <taxon>Lachnospirales</taxon>
        <taxon>Lachnospiraceae</taxon>
        <taxon>Enterocloster</taxon>
    </lineage>
</organism>
<dbReference type="PROSITE" id="PS00211">
    <property type="entry name" value="ABC_TRANSPORTER_1"/>
    <property type="match status" value="1"/>
</dbReference>
<dbReference type="GO" id="GO:0005524">
    <property type="term" value="F:ATP binding"/>
    <property type="evidence" value="ECO:0007669"/>
    <property type="project" value="UniProtKB-KW"/>
</dbReference>
<dbReference type="FunFam" id="3.40.50.300:FF:000016">
    <property type="entry name" value="Oligopeptide ABC transporter ATP-binding component"/>
    <property type="match status" value="1"/>
</dbReference>
<dbReference type="GO" id="GO:0015833">
    <property type="term" value="P:peptide transport"/>
    <property type="evidence" value="ECO:0007669"/>
    <property type="project" value="InterPro"/>
</dbReference>
<dbReference type="Proteomes" id="UP000886804">
    <property type="component" value="Unassembled WGS sequence"/>
</dbReference>
<dbReference type="InterPro" id="IPR027417">
    <property type="entry name" value="P-loop_NTPase"/>
</dbReference>
<dbReference type="NCBIfam" id="TIGR01727">
    <property type="entry name" value="oligo_HPY"/>
    <property type="match status" value="1"/>
</dbReference>
<keyword evidence="4 6" id="KW-0067">ATP-binding</keyword>
<dbReference type="Pfam" id="PF08352">
    <property type="entry name" value="oligo_HPY"/>
    <property type="match status" value="1"/>
</dbReference>
<reference evidence="6" key="2">
    <citation type="submission" date="2021-04" db="EMBL/GenBank/DDBJ databases">
        <authorList>
            <person name="Gilroy R."/>
        </authorList>
    </citation>
    <scope>NUCLEOTIDE SEQUENCE</scope>
    <source>
        <strain evidence="6">CHK188-4685</strain>
    </source>
</reference>
<comment type="caution">
    <text evidence="6">The sequence shown here is derived from an EMBL/GenBank/DDBJ whole genome shotgun (WGS) entry which is preliminary data.</text>
</comment>
<accession>A0A9D2L874</accession>
<protein>
    <submittedName>
        <fullName evidence="6">Dipeptide ABC transporter ATP-binding protein</fullName>
    </submittedName>
</protein>
<dbReference type="Pfam" id="PF00005">
    <property type="entry name" value="ABC_tran"/>
    <property type="match status" value="1"/>
</dbReference>
<evidence type="ECO:0000313" key="7">
    <source>
        <dbReference type="Proteomes" id="UP000886804"/>
    </source>
</evidence>
<proteinExistence type="inferred from homology"/>
<evidence type="ECO:0000256" key="2">
    <source>
        <dbReference type="ARBA" id="ARBA00022448"/>
    </source>
</evidence>
<dbReference type="InterPro" id="IPR003439">
    <property type="entry name" value="ABC_transporter-like_ATP-bd"/>
</dbReference>
<dbReference type="EMBL" id="DWYS01000096">
    <property type="protein sequence ID" value="HJB07798.1"/>
    <property type="molecule type" value="Genomic_DNA"/>
</dbReference>
<name>A0A9D2L874_9FIRM</name>
<dbReference type="CDD" id="cd03257">
    <property type="entry name" value="ABC_NikE_OppD_transporters"/>
    <property type="match status" value="1"/>
</dbReference>
<dbReference type="PANTHER" id="PTHR43776">
    <property type="entry name" value="TRANSPORT ATP-BINDING PROTEIN"/>
    <property type="match status" value="1"/>
</dbReference>
<dbReference type="GO" id="GO:0016887">
    <property type="term" value="F:ATP hydrolysis activity"/>
    <property type="evidence" value="ECO:0007669"/>
    <property type="project" value="InterPro"/>
</dbReference>